<dbReference type="AlphaFoldDB" id="Q8P918"/>
<keyword evidence="2" id="KW-1185">Reference proteome</keyword>
<dbReference type="EMBL" id="AE008922">
    <property type="protein sequence ID" value="AAM41337.1"/>
    <property type="molecule type" value="Genomic_DNA"/>
</dbReference>
<reference evidence="1 2" key="1">
    <citation type="journal article" date="2002" name="Nature">
        <title>Comparison of the genomes of two Xanthomonas pathogens with differing host specificities.</title>
        <authorList>
            <person name="da Silva A.C."/>
            <person name="Ferro J.A."/>
            <person name="Reinach F.C."/>
            <person name="Farah C.S."/>
            <person name="Furlan L.R."/>
            <person name="Quaggio R.B."/>
            <person name="Monteiro-Vitorello C.B."/>
            <person name="Van Sluys M.A."/>
            <person name="Almeida N.F."/>
            <person name="Alves L.M."/>
            <person name="do Amaral A.M."/>
            <person name="Bertolini M.C."/>
            <person name="Camargo L.E."/>
            <person name="Camarotte G."/>
            <person name="Cannavan F."/>
            <person name="Cardozo J."/>
            <person name="Chambergo F."/>
            <person name="Ciapina L.P."/>
            <person name="Cicarelli R.M."/>
            <person name="Coutinho L.L."/>
            <person name="Cursino-Santos J.R."/>
            <person name="El-Dorry H."/>
            <person name="Faria J.B."/>
            <person name="Ferreira A.J."/>
            <person name="Ferreira R.C."/>
            <person name="Ferro M.I."/>
            <person name="Formighieri E.F."/>
            <person name="Franco M.C."/>
            <person name="Greggio C.C."/>
            <person name="Gruber A."/>
            <person name="Katsuyama A.M."/>
            <person name="Kishi L.T."/>
            <person name="Leite R.P."/>
            <person name="Lemos E.G."/>
            <person name="Lemos M.V."/>
            <person name="Locali E.C."/>
            <person name="Machado M.A."/>
            <person name="Madeira A.M."/>
            <person name="Martinez-Rossi N.M."/>
            <person name="Martins E.C."/>
            <person name="Meidanis J."/>
            <person name="Menck C.F."/>
            <person name="Miyaki C.Y."/>
            <person name="Moon D.H."/>
            <person name="Moreira L.M."/>
            <person name="Novo M.T."/>
            <person name="Okura V.K."/>
            <person name="Oliveira M.C."/>
            <person name="Oliveira V.R."/>
            <person name="Pereira H.A."/>
            <person name="Rossi A."/>
            <person name="Sena J.A."/>
            <person name="Silva C."/>
            <person name="de Souza R.F."/>
            <person name="Spinola L.A."/>
            <person name="Takita M.A."/>
            <person name="Tamura R.E."/>
            <person name="Teixeira E.C."/>
            <person name="Tezza R.I."/>
            <person name="Trindade dos Santos M."/>
            <person name="Truffi D."/>
            <person name="Tsai S.M."/>
            <person name="White F.F."/>
            <person name="Setubal J.C."/>
            <person name="Kitajima J.P."/>
        </authorList>
    </citation>
    <scope>NUCLEOTIDE SEQUENCE [LARGE SCALE GENOMIC DNA]</scope>
    <source>
        <strain evidence="2">ATCC 33913 / DSM 3586 / NCPPB 528 / LMG 568 / P 25</strain>
    </source>
</reference>
<dbReference type="HOGENOM" id="CLU_3206980_0_0_6"/>
<gene>
    <name evidence="1" type="ordered locus">XCC2048</name>
</gene>
<dbReference type="Proteomes" id="UP000001010">
    <property type="component" value="Chromosome"/>
</dbReference>
<proteinExistence type="predicted"/>
<dbReference type="EnsemblBacteria" id="AAM41337">
    <property type="protein sequence ID" value="AAM41337"/>
    <property type="gene ID" value="XCC2048"/>
</dbReference>
<evidence type="ECO:0000313" key="1">
    <source>
        <dbReference type="EMBL" id="AAM41337.1"/>
    </source>
</evidence>
<dbReference type="KEGG" id="xcc:XCC2048"/>
<organism evidence="1 2">
    <name type="scientific">Xanthomonas campestris pv. campestris (strain ATCC 33913 / DSM 3586 / NCPPB 528 / LMG 568 / P 25)</name>
    <dbReference type="NCBI Taxonomy" id="190485"/>
    <lineage>
        <taxon>Bacteria</taxon>
        <taxon>Pseudomonadati</taxon>
        <taxon>Pseudomonadota</taxon>
        <taxon>Gammaproteobacteria</taxon>
        <taxon>Lysobacterales</taxon>
        <taxon>Lysobacteraceae</taxon>
        <taxon>Xanthomonas</taxon>
    </lineage>
</organism>
<name>Q8P918_XANCP</name>
<accession>Q8P918</accession>
<sequence length="45" mass="4819">MMFEGASFSSWALPGRAEAFREELPRLLASTGALAHAQGLKDAAR</sequence>
<evidence type="ECO:0000313" key="2">
    <source>
        <dbReference type="Proteomes" id="UP000001010"/>
    </source>
</evidence>
<protein>
    <submittedName>
        <fullName evidence="1">Uncharacterized protein</fullName>
    </submittedName>
</protein>
<dbReference type="PATRIC" id="fig|190485.4.peg.2194"/>